<keyword evidence="5 8" id="KW-0378">Hydrolase</keyword>
<dbReference type="Pfam" id="PF07519">
    <property type="entry name" value="Tannase"/>
    <property type="match status" value="1"/>
</dbReference>
<evidence type="ECO:0000313" key="9">
    <source>
        <dbReference type="EMBL" id="KXH44319.1"/>
    </source>
</evidence>
<dbReference type="EC" id="3.1.1.-" evidence="8"/>
<dbReference type="Proteomes" id="UP000070328">
    <property type="component" value="Unassembled WGS sequence"/>
</dbReference>
<evidence type="ECO:0000256" key="1">
    <source>
        <dbReference type="ARBA" id="ARBA00006249"/>
    </source>
</evidence>
<keyword evidence="4" id="KW-0732">Signal</keyword>
<evidence type="ECO:0000313" key="10">
    <source>
        <dbReference type="Proteomes" id="UP000070328"/>
    </source>
</evidence>
<evidence type="ECO:0000256" key="4">
    <source>
        <dbReference type="ARBA" id="ARBA00022729"/>
    </source>
</evidence>
<dbReference type="SUPFAM" id="SSF53474">
    <property type="entry name" value="alpha/beta-Hydrolases"/>
    <property type="match status" value="1"/>
</dbReference>
<organism evidence="9 10">
    <name type="scientific">Colletotrichum simmondsii</name>
    <dbReference type="NCBI Taxonomy" id="703756"/>
    <lineage>
        <taxon>Eukaryota</taxon>
        <taxon>Fungi</taxon>
        <taxon>Dikarya</taxon>
        <taxon>Ascomycota</taxon>
        <taxon>Pezizomycotina</taxon>
        <taxon>Sordariomycetes</taxon>
        <taxon>Hypocreomycetidae</taxon>
        <taxon>Glomerellales</taxon>
        <taxon>Glomerellaceae</taxon>
        <taxon>Colletotrichum</taxon>
        <taxon>Colletotrichum acutatum species complex</taxon>
    </lineage>
</organism>
<protein>
    <recommendedName>
        <fullName evidence="8">Carboxylic ester hydrolase</fullName>
        <ecNumber evidence="8">3.1.1.-</ecNumber>
    </recommendedName>
</protein>
<name>A0A135T898_9PEZI</name>
<keyword evidence="7" id="KW-1015">Disulfide bond</keyword>
<keyword evidence="3" id="KW-0479">Metal-binding</keyword>
<dbReference type="InterPro" id="IPR011118">
    <property type="entry name" value="Tannase/feruloyl_esterase"/>
</dbReference>
<dbReference type="OrthoDB" id="3039123at2759"/>
<keyword evidence="2" id="KW-0719">Serine esterase</keyword>
<comment type="similarity">
    <text evidence="1 8">Belongs to the tannase family.</text>
</comment>
<gene>
    <name evidence="9" type="ORF">CSIM01_08099</name>
</gene>
<dbReference type="GO" id="GO:0046872">
    <property type="term" value="F:metal ion binding"/>
    <property type="evidence" value="ECO:0007669"/>
    <property type="project" value="UniProtKB-KW"/>
</dbReference>
<evidence type="ECO:0000256" key="3">
    <source>
        <dbReference type="ARBA" id="ARBA00022723"/>
    </source>
</evidence>
<keyword evidence="10" id="KW-1185">Reference proteome</keyword>
<dbReference type="Gene3D" id="3.40.50.1820">
    <property type="entry name" value="alpha/beta hydrolase"/>
    <property type="match status" value="1"/>
</dbReference>
<accession>A0A135T898</accession>
<keyword evidence="6" id="KW-0106">Calcium</keyword>
<reference evidence="9 10" key="1">
    <citation type="submission" date="2014-02" db="EMBL/GenBank/DDBJ databases">
        <title>The genome sequence of Colletotrichum simmondsii CBS122122.</title>
        <authorList>
            <person name="Baroncelli R."/>
            <person name="Thon M.R."/>
        </authorList>
    </citation>
    <scope>NUCLEOTIDE SEQUENCE [LARGE SCALE GENOMIC DNA]</scope>
    <source>
        <strain evidence="9 10">CBS122122</strain>
    </source>
</reference>
<dbReference type="GO" id="GO:0030600">
    <property type="term" value="F:feruloyl esterase activity"/>
    <property type="evidence" value="ECO:0007669"/>
    <property type="project" value="UniProtKB-ARBA"/>
</dbReference>
<evidence type="ECO:0000256" key="7">
    <source>
        <dbReference type="ARBA" id="ARBA00023157"/>
    </source>
</evidence>
<dbReference type="AlphaFoldDB" id="A0A135T898"/>
<evidence type="ECO:0000256" key="5">
    <source>
        <dbReference type="ARBA" id="ARBA00022801"/>
    </source>
</evidence>
<dbReference type="InterPro" id="IPR029058">
    <property type="entry name" value="AB_hydrolase_fold"/>
</dbReference>
<evidence type="ECO:0000256" key="2">
    <source>
        <dbReference type="ARBA" id="ARBA00022487"/>
    </source>
</evidence>
<proteinExistence type="inferred from homology"/>
<evidence type="ECO:0000256" key="8">
    <source>
        <dbReference type="RuleBase" id="RU361238"/>
    </source>
</evidence>
<dbReference type="PANTHER" id="PTHR33938">
    <property type="entry name" value="FERULOYL ESTERASE B-RELATED"/>
    <property type="match status" value="1"/>
</dbReference>
<evidence type="ECO:0000256" key="6">
    <source>
        <dbReference type="ARBA" id="ARBA00022837"/>
    </source>
</evidence>
<dbReference type="EMBL" id="JFBX01000252">
    <property type="protein sequence ID" value="KXH44319.1"/>
    <property type="molecule type" value="Genomic_DNA"/>
</dbReference>
<dbReference type="PANTHER" id="PTHR33938:SF8">
    <property type="entry name" value="CARBOXYLIC ESTER HYDROLASE"/>
    <property type="match status" value="1"/>
</dbReference>
<sequence length="573" mass="62516">MRSSISSTSIVCQPFDQSYQGGIGSPREMVFSIIPIHSWICGFLVTTILAQWADPGLTQVALGANNACEAGSVQRPELDGIHIISLTAAEQLNFTYSPHPRFRFGRAIHGLNFCNITVIYTHPGWNDEIEVTTFLPMENWNGRFQGNGGGGWVTGGIEVGGITMMPSLEAGFAVSTTDGGHSSKLDDASGDVMSWAFTSPGNINWPLFLDFSHVALHDMAMIGKALTEAFYGTPPKYSYFYGGSTGGRQAYMLAQRYPSDFDGILGFCPAINWDKFQWSPLWAHRVMDKTGVYPRPCEFEAITAAAMKACDGLDGVEDGIISMPSRCFFNASTLVSQAFDCGGKDALFTPEAAEAANAAWNGPRSVAGEFQWYGYGRDAKMWQFGALHTSCNGEGEKCAPVRLSIAESYARYFVAKNANLDLQALGHSQWDDLFVASRNEYESITGTSDPDLSRFRKAGGKLLSWHGMADQIIPVNGTVDYTDRVLKKDPKAHDYFRMFLAAGADHSISNGLAPRNTLSALIDWVEKGIAPVTLRVEGLNAYGKHMTRDICMYPQVQHYVGGDPALPSSFACV</sequence>
<comment type="caution">
    <text evidence="9">The sequence shown here is derived from an EMBL/GenBank/DDBJ whole genome shotgun (WGS) entry which is preliminary data.</text>
</comment>